<feature type="compositionally biased region" description="Low complexity" evidence="1">
    <location>
        <begin position="990"/>
        <end position="1002"/>
    </location>
</feature>
<keyword evidence="3" id="KW-1185">Reference proteome</keyword>
<feature type="region of interest" description="Disordered" evidence="1">
    <location>
        <begin position="982"/>
        <end position="1049"/>
    </location>
</feature>
<evidence type="ECO:0000313" key="2">
    <source>
        <dbReference type="EMBL" id="KAK0552331.1"/>
    </source>
</evidence>
<evidence type="ECO:0008006" key="4">
    <source>
        <dbReference type="Google" id="ProtNLM"/>
    </source>
</evidence>
<feature type="region of interest" description="Disordered" evidence="1">
    <location>
        <begin position="902"/>
        <end position="959"/>
    </location>
</feature>
<feature type="compositionally biased region" description="Polar residues" evidence="1">
    <location>
        <begin position="732"/>
        <end position="744"/>
    </location>
</feature>
<dbReference type="InterPro" id="IPR014752">
    <property type="entry name" value="Arrestin-like_C"/>
</dbReference>
<feature type="region of interest" description="Disordered" evidence="1">
    <location>
        <begin position="107"/>
        <end position="427"/>
    </location>
</feature>
<dbReference type="InterPro" id="IPR014756">
    <property type="entry name" value="Ig_E-set"/>
</dbReference>
<feature type="compositionally biased region" description="Low complexity" evidence="1">
    <location>
        <begin position="179"/>
        <end position="194"/>
    </location>
</feature>
<feature type="compositionally biased region" description="Acidic residues" evidence="1">
    <location>
        <begin position="339"/>
        <end position="349"/>
    </location>
</feature>
<evidence type="ECO:0000256" key="1">
    <source>
        <dbReference type="SAM" id="MobiDB-lite"/>
    </source>
</evidence>
<reference evidence="2" key="1">
    <citation type="journal article" date="2023" name="PhytoFront">
        <title>Draft Genome Resources of Seven Strains of Tilletia horrida, Causal Agent of Kernel Smut of Rice.</title>
        <authorList>
            <person name="Khanal S."/>
            <person name="Antony Babu S."/>
            <person name="Zhou X.G."/>
        </authorList>
    </citation>
    <scope>NUCLEOTIDE SEQUENCE</scope>
    <source>
        <strain evidence="2">TX6</strain>
    </source>
</reference>
<dbReference type="SUPFAM" id="SSF81296">
    <property type="entry name" value="E set domains"/>
    <property type="match status" value="1"/>
</dbReference>
<feature type="compositionally biased region" description="Basic and acidic residues" evidence="1">
    <location>
        <begin position="158"/>
        <end position="170"/>
    </location>
</feature>
<proteinExistence type="predicted"/>
<dbReference type="AlphaFoldDB" id="A0AAN6GSS3"/>
<feature type="compositionally biased region" description="Polar residues" evidence="1">
    <location>
        <begin position="1012"/>
        <end position="1024"/>
    </location>
</feature>
<gene>
    <name evidence="2" type="ORF">OC846_002932</name>
</gene>
<feature type="region of interest" description="Disordered" evidence="1">
    <location>
        <begin position="676"/>
        <end position="762"/>
    </location>
</feature>
<feature type="compositionally biased region" description="Low complexity" evidence="1">
    <location>
        <begin position="409"/>
        <end position="425"/>
    </location>
</feature>
<feature type="compositionally biased region" description="Low complexity" evidence="1">
    <location>
        <begin position="292"/>
        <end position="306"/>
    </location>
</feature>
<feature type="compositionally biased region" description="Low complexity" evidence="1">
    <location>
        <begin position="139"/>
        <end position="151"/>
    </location>
</feature>
<accession>A0AAN6GSS3</accession>
<dbReference type="Proteomes" id="UP001176517">
    <property type="component" value="Unassembled WGS sequence"/>
</dbReference>
<feature type="region of interest" description="Disordered" evidence="1">
    <location>
        <begin position="587"/>
        <end position="607"/>
    </location>
</feature>
<feature type="compositionally biased region" description="Polar residues" evidence="1">
    <location>
        <begin position="228"/>
        <end position="248"/>
    </location>
</feature>
<feature type="compositionally biased region" description="Low complexity" evidence="1">
    <location>
        <begin position="107"/>
        <end position="125"/>
    </location>
</feature>
<organism evidence="2 3">
    <name type="scientific">Tilletia horrida</name>
    <dbReference type="NCBI Taxonomy" id="155126"/>
    <lineage>
        <taxon>Eukaryota</taxon>
        <taxon>Fungi</taxon>
        <taxon>Dikarya</taxon>
        <taxon>Basidiomycota</taxon>
        <taxon>Ustilaginomycotina</taxon>
        <taxon>Exobasidiomycetes</taxon>
        <taxon>Tilletiales</taxon>
        <taxon>Tilletiaceae</taxon>
        <taxon>Tilletia</taxon>
    </lineage>
</organism>
<comment type="caution">
    <text evidence="2">The sequence shown here is derived from an EMBL/GenBank/DDBJ whole genome shotgun (WGS) entry which is preliminary data.</text>
</comment>
<feature type="compositionally biased region" description="Low complexity" evidence="1">
    <location>
        <begin position="923"/>
        <end position="936"/>
    </location>
</feature>
<feature type="compositionally biased region" description="Polar residues" evidence="1">
    <location>
        <begin position="390"/>
        <end position="408"/>
    </location>
</feature>
<dbReference type="Gene3D" id="2.60.40.640">
    <property type="match status" value="1"/>
</dbReference>
<feature type="compositionally biased region" description="Basic and acidic residues" evidence="1">
    <location>
        <begin position="750"/>
        <end position="762"/>
    </location>
</feature>
<feature type="compositionally biased region" description="Polar residues" evidence="1">
    <location>
        <begin position="127"/>
        <end position="136"/>
    </location>
</feature>
<name>A0AAN6GSS3_9BASI</name>
<feature type="compositionally biased region" description="Low complexity" evidence="1">
    <location>
        <begin position="259"/>
        <end position="280"/>
    </location>
</feature>
<dbReference type="EMBL" id="JAPDMZ010000064">
    <property type="protein sequence ID" value="KAK0552331.1"/>
    <property type="molecule type" value="Genomic_DNA"/>
</dbReference>
<sequence length="1049" mass="109927">MLSSLLSPCEVKLHILQSAIYLVPPQLPPGSRPPSPSRAINQPPATNDVLVRGLIELYVPSDRKITAIKVKLRAVQTVAVLDPLTNTQPVNWEETVLLEKRLLIPDNSLLPPSRPSSPTRQPESSAGHAQSRNPIASVSLLGSLRNRSLSRQPRSVSRAREPEVIQESRGRQPTRAAHRGSAPGSAASSRTVSPSPSPAPHQPSQRSAATSSSPHDQSPDVPAYSEVPPNSNGFTPASPHGTATNQHPNHPERPDFGVPQSPSQSRMPSASPAPSRRSASVGVGFFGNLRNASRSRSRAPPSARRPTSGLFPGADESAGGAGSINANGGTALDSRPNELDDVLDEDEPDYREGRSRQARGRADVSGVGHNAAGHARITSPRGRGGHGTATIGSGTASRASSLGPSATMSSISTGATSHASSSAQSEGLELSRGVHGFEFAFILPSDSPPYERSPYGRVRYILKATAVGGGRARSDVSVWRDIFPVVNPSPDGGPVPLQVLYNDIHPTVGLLSISCTSNSISVGGIFNVDIASPLPPPDLTVYLVRISLETHIELFISSKFSANPASGTKKKRERQVIPPQRRKLFERGYVPPRAGDPHGSIGDGKKSDGFIRDADLLRASDLEAVARGGNPQSWEINAVARMPDDNAIRPSTVNGTRADVRFSHVLIIEIVHSRAPEEEAGQATAASAPARNESAPNTPGATAEGGGGQNSPSPFANLHPSGFFDFGGGPATGSNAGTQGSTHRSASKGKSKERDASRDVHKPQRKIKVFTLRQPIVLPSCCVAFDSVQLPPYTSSDSADDASGLNGRSADLPYDYGASHIGEPGAPTRPVPRLRGWEDTSARQHGPAHEHCVCGQSLDDLRQAERALEEIWPADRSAAIRAGWSGAGEGVRRHGKIGEYVAVPPSPLATGSPAGVLSRRRSSVASSSSGSRSISRTRSRSREVGNLSGKDSSGVPVGGLRRLSVSSASSVRASLRGRGFSVGAREREGSQPSPEQQQQSGSRLGDAAAAGTSVQRRGSGQQSPGVAARADQNGNTASGEAEAPPAYQA</sequence>
<evidence type="ECO:0000313" key="3">
    <source>
        <dbReference type="Proteomes" id="UP001176517"/>
    </source>
</evidence>
<protein>
    <recommendedName>
        <fullName evidence="4">Arrestin C-terminal-like domain-containing protein</fullName>
    </recommendedName>
</protein>